<name>A0A3P3VTL7_9GAMM</name>
<dbReference type="SMART" id="SM00858">
    <property type="entry name" value="SAF"/>
    <property type="match status" value="1"/>
</dbReference>
<dbReference type="Pfam" id="PF17656">
    <property type="entry name" value="ChapFlgA_N"/>
    <property type="match status" value="1"/>
</dbReference>
<comment type="function">
    <text evidence="6 7">Involved in the assembly process of the P-ring formation. It may associate with FlgF on the rod constituting a structure essential for the P-ring assembly or may act as a modulator protein for the P-ring assembly.</text>
</comment>
<evidence type="ECO:0000313" key="10">
    <source>
        <dbReference type="Proteomes" id="UP000280792"/>
    </source>
</evidence>
<feature type="domain" description="SAF" evidence="8">
    <location>
        <begin position="118"/>
        <end position="180"/>
    </location>
</feature>
<reference evidence="9 10" key="1">
    <citation type="submission" date="2018-08" db="EMBL/GenBank/DDBJ databases">
        <authorList>
            <person name="Khan S.A."/>
        </authorList>
    </citation>
    <scope>NUCLEOTIDE SEQUENCE [LARGE SCALE GENOMIC DNA]</scope>
    <source>
        <strain evidence="9 10">GTF-13</strain>
    </source>
</reference>
<keyword evidence="7" id="KW-1005">Bacterial flagellum biogenesis</keyword>
<dbReference type="GO" id="GO:0044780">
    <property type="term" value="P:bacterial-type flagellum assembly"/>
    <property type="evidence" value="ECO:0007669"/>
    <property type="project" value="InterPro"/>
</dbReference>
<evidence type="ECO:0000256" key="6">
    <source>
        <dbReference type="ARBA" id="ARBA00025643"/>
    </source>
</evidence>
<feature type="chain" id="PRO_5017850384" description="Flagella basal body P-ring formation protein FlgA" evidence="7">
    <location>
        <begin position="24"/>
        <end position="243"/>
    </location>
</feature>
<dbReference type="Pfam" id="PF13144">
    <property type="entry name" value="ChapFlgA"/>
    <property type="match status" value="1"/>
</dbReference>
<evidence type="ECO:0000256" key="5">
    <source>
        <dbReference type="ARBA" id="ARBA00022764"/>
    </source>
</evidence>
<sequence length="243" mass="27284">MRPRLRSYLTLFAAALFAPLSGAQELAPNSADLKQIQVRVKSYLLEQATQRQRGDSLSRIEVEINPLDPRLQLPRCSEPTTLIEDSRHHRAGRQTVRVECRGEQPWGIYLSATVKVFRQVITANRLINKRESVNPEDLLLEEHDVTELRSGYFTALDSLTHMQAKRTIRPGQPLSPSLLQAQQLIEKGDTVTIEARGNGLTVRMMGTALSDGEANEQIRVKNNSSEKIIRATVTGPKRVEIVI</sequence>
<keyword evidence="10" id="KW-1185">Reference proteome</keyword>
<dbReference type="InterPro" id="IPR017585">
    <property type="entry name" value="SAF_FlgA"/>
</dbReference>
<keyword evidence="4 7" id="KW-0732">Signal</keyword>
<dbReference type="EMBL" id="QWEZ01000001">
    <property type="protein sequence ID" value="RRJ85016.1"/>
    <property type="molecule type" value="Genomic_DNA"/>
</dbReference>
<dbReference type="InterPro" id="IPR013974">
    <property type="entry name" value="SAF"/>
</dbReference>
<dbReference type="InterPro" id="IPR041231">
    <property type="entry name" value="FlgA_N"/>
</dbReference>
<dbReference type="Gene3D" id="3.90.1210.10">
    <property type="entry name" value="Antifreeze-like/N-acetylneuraminic acid synthase C-terminal domain"/>
    <property type="match status" value="1"/>
</dbReference>
<protein>
    <recommendedName>
        <fullName evidence="3 7">Flagella basal body P-ring formation protein FlgA</fullName>
    </recommendedName>
</protein>
<comment type="subcellular location">
    <subcellularLocation>
        <location evidence="1 7">Periplasm</location>
    </subcellularLocation>
</comment>
<proteinExistence type="inferred from homology"/>
<keyword evidence="5 7" id="KW-0574">Periplasm</keyword>
<comment type="caution">
    <text evidence="9">The sequence shown here is derived from an EMBL/GenBank/DDBJ whole genome shotgun (WGS) entry which is preliminary data.</text>
</comment>
<dbReference type="RefSeq" id="WP_125015446.1">
    <property type="nucleotide sequence ID" value="NZ_QWEZ01000001.1"/>
</dbReference>
<comment type="similarity">
    <text evidence="2 7">Belongs to the FlgA family.</text>
</comment>
<keyword evidence="9" id="KW-0969">Cilium</keyword>
<keyword evidence="9" id="KW-0282">Flagellum</keyword>
<gene>
    <name evidence="9" type="primary">flgA</name>
    <name evidence="9" type="ORF">D0544_08040</name>
</gene>
<dbReference type="PANTHER" id="PTHR36307">
    <property type="entry name" value="FLAGELLA BASAL BODY P-RING FORMATION PROTEIN FLGA"/>
    <property type="match status" value="1"/>
</dbReference>
<dbReference type="GO" id="GO:0042597">
    <property type="term" value="C:periplasmic space"/>
    <property type="evidence" value="ECO:0007669"/>
    <property type="project" value="UniProtKB-SubCell"/>
</dbReference>
<dbReference type="AlphaFoldDB" id="A0A3P3VTL7"/>
<organism evidence="9 10">
    <name type="scientific">Aestuariirhabdus litorea</name>
    <dbReference type="NCBI Taxonomy" id="2528527"/>
    <lineage>
        <taxon>Bacteria</taxon>
        <taxon>Pseudomonadati</taxon>
        <taxon>Pseudomonadota</taxon>
        <taxon>Gammaproteobacteria</taxon>
        <taxon>Oceanospirillales</taxon>
        <taxon>Aestuariirhabdaceae</taxon>
        <taxon>Aestuariirhabdus</taxon>
    </lineage>
</organism>
<dbReference type="PANTHER" id="PTHR36307:SF1">
    <property type="entry name" value="FLAGELLA BASAL BODY P-RING FORMATION PROTEIN FLGA"/>
    <property type="match status" value="1"/>
</dbReference>
<dbReference type="InterPro" id="IPR039246">
    <property type="entry name" value="Flagellar_FlgA"/>
</dbReference>
<dbReference type="Proteomes" id="UP000280792">
    <property type="component" value="Unassembled WGS sequence"/>
</dbReference>
<evidence type="ECO:0000256" key="2">
    <source>
        <dbReference type="ARBA" id="ARBA00010474"/>
    </source>
</evidence>
<dbReference type="NCBIfam" id="TIGR03170">
    <property type="entry name" value="flgA_cterm"/>
    <property type="match status" value="1"/>
</dbReference>
<evidence type="ECO:0000313" key="9">
    <source>
        <dbReference type="EMBL" id="RRJ85016.1"/>
    </source>
</evidence>
<keyword evidence="9" id="KW-0966">Cell projection</keyword>
<dbReference type="CDD" id="cd11614">
    <property type="entry name" value="SAF_CpaB_FlgA_like"/>
    <property type="match status" value="1"/>
</dbReference>
<accession>A0A3P3VTL7</accession>
<evidence type="ECO:0000256" key="7">
    <source>
        <dbReference type="RuleBase" id="RU362063"/>
    </source>
</evidence>
<feature type="signal peptide" evidence="7">
    <location>
        <begin position="1"/>
        <end position="23"/>
    </location>
</feature>
<evidence type="ECO:0000259" key="8">
    <source>
        <dbReference type="SMART" id="SM00858"/>
    </source>
</evidence>
<dbReference type="Gene3D" id="2.30.30.760">
    <property type="match status" value="1"/>
</dbReference>
<evidence type="ECO:0000256" key="1">
    <source>
        <dbReference type="ARBA" id="ARBA00004418"/>
    </source>
</evidence>
<evidence type="ECO:0000256" key="4">
    <source>
        <dbReference type="ARBA" id="ARBA00022729"/>
    </source>
</evidence>
<reference evidence="9 10" key="2">
    <citation type="submission" date="2018-12" db="EMBL/GenBank/DDBJ databases">
        <title>Simiduia agarivorans gen. nov., sp. nov., a marine, agarolytic bacterium isolated from shallow coastal water from Keelung, Taiwan.</title>
        <authorList>
            <person name="Shieh W.Y."/>
        </authorList>
    </citation>
    <scope>NUCLEOTIDE SEQUENCE [LARGE SCALE GENOMIC DNA]</scope>
    <source>
        <strain evidence="9 10">GTF-13</strain>
    </source>
</reference>
<evidence type="ECO:0000256" key="3">
    <source>
        <dbReference type="ARBA" id="ARBA00014754"/>
    </source>
</evidence>